<comment type="caution">
    <text evidence="1">The sequence shown here is derived from an EMBL/GenBank/DDBJ whole genome shotgun (WGS) entry which is preliminary data.</text>
</comment>
<dbReference type="Proteomes" id="UP001597013">
    <property type="component" value="Unassembled WGS sequence"/>
</dbReference>
<proteinExistence type="predicted"/>
<reference evidence="2" key="1">
    <citation type="journal article" date="2019" name="Int. J. Syst. Evol. Microbiol.">
        <title>The Global Catalogue of Microorganisms (GCM) 10K type strain sequencing project: providing services to taxonomists for standard genome sequencing and annotation.</title>
        <authorList>
            <consortium name="The Broad Institute Genomics Platform"/>
            <consortium name="The Broad Institute Genome Sequencing Center for Infectious Disease"/>
            <person name="Wu L."/>
            <person name="Ma J."/>
        </authorList>
    </citation>
    <scope>NUCLEOTIDE SEQUENCE [LARGE SCALE GENOMIC DNA]</scope>
    <source>
        <strain evidence="2">CCUG 62215</strain>
    </source>
</reference>
<sequence>MKKTSLTIFCIIATLGYIKNLEAQGVLKRLENKVTKSVNDSIKKKEEKLENKILEKADYKQKPTTKVPFRTTTINTKANGVTDCENPGNETIAKGHKAYMQYRSVEKKLKLQNATRKATIGIWLIIS</sequence>
<organism evidence="1 2">
    <name type="scientific">Winogradskyella litorisediminis</name>
    <dbReference type="NCBI Taxonomy" id="1156618"/>
    <lineage>
        <taxon>Bacteria</taxon>
        <taxon>Pseudomonadati</taxon>
        <taxon>Bacteroidota</taxon>
        <taxon>Flavobacteriia</taxon>
        <taxon>Flavobacteriales</taxon>
        <taxon>Flavobacteriaceae</taxon>
        <taxon>Winogradskyella</taxon>
    </lineage>
</organism>
<keyword evidence="2" id="KW-1185">Reference proteome</keyword>
<gene>
    <name evidence="1" type="ORF">ACFQ1Q_02800</name>
</gene>
<dbReference type="RefSeq" id="WP_386127765.1">
    <property type="nucleotide sequence ID" value="NZ_JBHTJL010000009.1"/>
</dbReference>
<name>A0ABW3N375_9FLAO</name>
<dbReference type="EMBL" id="JBHTJL010000009">
    <property type="protein sequence ID" value="MFD1062162.1"/>
    <property type="molecule type" value="Genomic_DNA"/>
</dbReference>
<evidence type="ECO:0000313" key="1">
    <source>
        <dbReference type="EMBL" id="MFD1062162.1"/>
    </source>
</evidence>
<accession>A0ABW3N375</accession>
<evidence type="ECO:0000313" key="2">
    <source>
        <dbReference type="Proteomes" id="UP001597013"/>
    </source>
</evidence>
<protein>
    <submittedName>
        <fullName evidence="1">Uncharacterized protein</fullName>
    </submittedName>
</protein>